<reference evidence="2" key="1">
    <citation type="journal article" date="2021" name="Proc. Natl. Acad. Sci. U.S.A.">
        <title>A Catalog of Tens of Thousands of Viruses from Human Metagenomes Reveals Hidden Associations with Chronic Diseases.</title>
        <authorList>
            <person name="Tisza M.J."/>
            <person name="Buck C.B."/>
        </authorList>
    </citation>
    <scope>NUCLEOTIDE SEQUENCE</scope>
    <source>
        <strain evidence="2">Ctuvi3</strain>
    </source>
</reference>
<dbReference type="InterPro" id="IPR010359">
    <property type="entry name" value="IrrE_HExxH"/>
</dbReference>
<evidence type="ECO:0000259" key="1">
    <source>
        <dbReference type="Pfam" id="PF06114"/>
    </source>
</evidence>
<name>A0A8S5TZH8_9CAUD</name>
<sequence length="152" mass="17313">MANLIRLIEGSSNELYFDIVHFLEVTLPRVDEGFSLVVKTKSEMGECHGLTFPDKNEIQIREDVYDRACEGSGRDRLTMAHELFHLLQHTRENISFARMEGEVKTYMNPEWQADAFGGELLIPHDLIHGMTATEIAIECEVSLAAARCQMNR</sequence>
<dbReference type="EMBL" id="BK015965">
    <property type="protein sequence ID" value="DAF87612.1"/>
    <property type="molecule type" value="Genomic_DNA"/>
</dbReference>
<dbReference type="Pfam" id="PF06114">
    <property type="entry name" value="Peptidase_M78"/>
    <property type="match status" value="1"/>
</dbReference>
<accession>A0A8S5TZH8</accession>
<evidence type="ECO:0000313" key="2">
    <source>
        <dbReference type="EMBL" id="DAF87612.1"/>
    </source>
</evidence>
<protein>
    <submittedName>
        <fullName evidence="2">Putative Zn peptidase</fullName>
    </submittedName>
</protein>
<feature type="domain" description="IrrE N-terminal-like" evidence="1">
    <location>
        <begin position="69"/>
        <end position="136"/>
    </location>
</feature>
<organism evidence="2">
    <name type="scientific">Siphoviridae sp. ctuvi3</name>
    <dbReference type="NCBI Taxonomy" id="2825718"/>
    <lineage>
        <taxon>Viruses</taxon>
        <taxon>Duplodnaviria</taxon>
        <taxon>Heunggongvirae</taxon>
        <taxon>Uroviricota</taxon>
        <taxon>Caudoviricetes</taxon>
    </lineage>
</organism>
<proteinExistence type="predicted"/>
<dbReference type="Gene3D" id="1.10.10.2910">
    <property type="match status" value="1"/>
</dbReference>